<keyword evidence="2 3" id="KW-0802">TPR repeat</keyword>
<dbReference type="Pfam" id="PF14559">
    <property type="entry name" value="TPR_19"/>
    <property type="match status" value="1"/>
</dbReference>
<reference evidence="4 5" key="1">
    <citation type="submission" date="2020-08" db="EMBL/GenBank/DDBJ databases">
        <title>Genomic Encyclopedia of Type Strains, Phase IV (KMG-IV): sequencing the most valuable type-strain genomes for metagenomic binning, comparative biology and taxonomic classification.</title>
        <authorList>
            <person name="Goeker M."/>
        </authorList>
    </citation>
    <scope>NUCLEOTIDE SEQUENCE [LARGE SCALE GENOMIC DNA]</scope>
    <source>
        <strain evidence="4 5">DSM 29007</strain>
    </source>
</reference>
<evidence type="ECO:0000313" key="4">
    <source>
        <dbReference type="EMBL" id="MBB6074063.1"/>
    </source>
</evidence>
<evidence type="ECO:0000256" key="3">
    <source>
        <dbReference type="PROSITE-ProRule" id="PRU00339"/>
    </source>
</evidence>
<organism evidence="4 5">
    <name type="scientific">Longimicrobium terrae</name>
    <dbReference type="NCBI Taxonomy" id="1639882"/>
    <lineage>
        <taxon>Bacteria</taxon>
        <taxon>Pseudomonadati</taxon>
        <taxon>Gemmatimonadota</taxon>
        <taxon>Longimicrobiia</taxon>
        <taxon>Longimicrobiales</taxon>
        <taxon>Longimicrobiaceae</taxon>
        <taxon>Longimicrobium</taxon>
    </lineage>
</organism>
<name>A0A841H811_9BACT</name>
<keyword evidence="1" id="KW-0677">Repeat</keyword>
<dbReference type="InterPro" id="IPR050498">
    <property type="entry name" value="Ycf3"/>
</dbReference>
<gene>
    <name evidence="4" type="ORF">HNQ61_005744</name>
</gene>
<dbReference type="PANTHER" id="PTHR44858">
    <property type="entry name" value="TETRATRICOPEPTIDE REPEAT PROTEIN 6"/>
    <property type="match status" value="1"/>
</dbReference>
<protein>
    <submittedName>
        <fullName evidence="4">Flp pilus assembly protein TadD</fullName>
    </submittedName>
</protein>
<dbReference type="EMBL" id="JACHIA010000038">
    <property type="protein sequence ID" value="MBB6074063.1"/>
    <property type="molecule type" value="Genomic_DNA"/>
</dbReference>
<evidence type="ECO:0000256" key="2">
    <source>
        <dbReference type="ARBA" id="ARBA00022803"/>
    </source>
</evidence>
<dbReference type="InterPro" id="IPR011990">
    <property type="entry name" value="TPR-like_helical_dom_sf"/>
</dbReference>
<feature type="repeat" description="TPR" evidence="3">
    <location>
        <begin position="53"/>
        <end position="86"/>
    </location>
</feature>
<comment type="caution">
    <text evidence="4">The sequence shown here is derived from an EMBL/GenBank/DDBJ whole genome shotgun (WGS) entry which is preliminary data.</text>
</comment>
<dbReference type="Pfam" id="PF13181">
    <property type="entry name" value="TPR_8"/>
    <property type="match status" value="1"/>
</dbReference>
<proteinExistence type="predicted"/>
<dbReference type="PANTHER" id="PTHR44858:SF1">
    <property type="entry name" value="UDP-N-ACETYLGLUCOSAMINE--PEPTIDE N-ACETYLGLUCOSAMINYLTRANSFERASE SPINDLY-RELATED"/>
    <property type="match status" value="1"/>
</dbReference>
<evidence type="ECO:0000313" key="5">
    <source>
        <dbReference type="Proteomes" id="UP000582837"/>
    </source>
</evidence>
<feature type="repeat" description="TPR" evidence="3">
    <location>
        <begin position="19"/>
        <end position="52"/>
    </location>
</feature>
<dbReference type="Proteomes" id="UP000582837">
    <property type="component" value="Unassembled WGS sequence"/>
</dbReference>
<accession>A0A841H811</accession>
<sequence length="151" mass="16731">MSWFTNLIGGRSGAPEERDPDYYEEGSVLLHQEKYHEALTSFRLALRESPNDTDVLQQIAVAYTRIGMTDEAVKTYRRVLELKPHASGAHYGLAFLLLQQGQQDGAVAHLRAFLARPPSIPNAARHVSHARQTLAELTGEGEGSPELQLPL</sequence>
<evidence type="ECO:0000256" key="1">
    <source>
        <dbReference type="ARBA" id="ARBA00022737"/>
    </source>
</evidence>
<dbReference type="SUPFAM" id="SSF48452">
    <property type="entry name" value="TPR-like"/>
    <property type="match status" value="1"/>
</dbReference>
<dbReference type="AlphaFoldDB" id="A0A841H811"/>
<dbReference type="PROSITE" id="PS50005">
    <property type="entry name" value="TPR"/>
    <property type="match status" value="2"/>
</dbReference>
<keyword evidence="5" id="KW-1185">Reference proteome</keyword>
<dbReference type="RefSeq" id="WP_170039243.1">
    <property type="nucleotide sequence ID" value="NZ_JABDTL010000002.1"/>
</dbReference>
<dbReference type="SMART" id="SM00028">
    <property type="entry name" value="TPR"/>
    <property type="match status" value="3"/>
</dbReference>
<dbReference type="Gene3D" id="1.25.40.10">
    <property type="entry name" value="Tetratricopeptide repeat domain"/>
    <property type="match status" value="1"/>
</dbReference>
<dbReference type="InterPro" id="IPR019734">
    <property type="entry name" value="TPR_rpt"/>
</dbReference>